<comment type="caution">
    <text evidence="2">The sequence shown here is derived from an EMBL/GenBank/DDBJ whole genome shotgun (WGS) entry which is preliminary data.</text>
</comment>
<feature type="compositionally biased region" description="Basic and acidic residues" evidence="1">
    <location>
        <begin position="1"/>
        <end position="12"/>
    </location>
</feature>
<keyword evidence="3" id="KW-1185">Reference proteome</keyword>
<dbReference type="EMBL" id="CABITT030000005">
    <property type="protein sequence ID" value="VVB05005.1"/>
    <property type="molecule type" value="Genomic_DNA"/>
</dbReference>
<dbReference type="AlphaFoldDB" id="A0A565BUG8"/>
<feature type="region of interest" description="Disordered" evidence="1">
    <location>
        <begin position="1"/>
        <end position="54"/>
    </location>
</feature>
<name>A0A565BUG8_9BRAS</name>
<organism evidence="2 3">
    <name type="scientific">Arabis nemorensis</name>
    <dbReference type="NCBI Taxonomy" id="586526"/>
    <lineage>
        <taxon>Eukaryota</taxon>
        <taxon>Viridiplantae</taxon>
        <taxon>Streptophyta</taxon>
        <taxon>Embryophyta</taxon>
        <taxon>Tracheophyta</taxon>
        <taxon>Spermatophyta</taxon>
        <taxon>Magnoliopsida</taxon>
        <taxon>eudicotyledons</taxon>
        <taxon>Gunneridae</taxon>
        <taxon>Pentapetalae</taxon>
        <taxon>rosids</taxon>
        <taxon>malvids</taxon>
        <taxon>Brassicales</taxon>
        <taxon>Brassicaceae</taxon>
        <taxon>Arabideae</taxon>
        <taxon>Arabis</taxon>
    </lineage>
</organism>
<evidence type="ECO:0000256" key="1">
    <source>
        <dbReference type="SAM" id="MobiDB-lite"/>
    </source>
</evidence>
<evidence type="ECO:0000313" key="3">
    <source>
        <dbReference type="Proteomes" id="UP000489600"/>
    </source>
</evidence>
<protein>
    <submittedName>
        <fullName evidence="2">Uncharacterized protein</fullName>
    </submittedName>
</protein>
<evidence type="ECO:0000313" key="2">
    <source>
        <dbReference type="EMBL" id="VVB05005.1"/>
    </source>
</evidence>
<proteinExistence type="predicted"/>
<accession>A0A565BUG8</accession>
<sequence length="88" mass="10555">MDKEDGDLGMKDEDGDSQILERMDKENADLEILGRVKNEEDPDSEKKMKDEDEDSEILDRLKRLKNKKDDRHWKNHRRRRYDSSMAMS</sequence>
<reference evidence="2" key="1">
    <citation type="submission" date="2019-07" db="EMBL/GenBank/DDBJ databases">
        <authorList>
            <person name="Dittberner H."/>
        </authorList>
    </citation>
    <scope>NUCLEOTIDE SEQUENCE [LARGE SCALE GENOMIC DNA]</scope>
</reference>
<dbReference type="Proteomes" id="UP000489600">
    <property type="component" value="Unassembled WGS sequence"/>
</dbReference>
<feature type="region of interest" description="Disordered" evidence="1">
    <location>
        <begin position="68"/>
        <end position="88"/>
    </location>
</feature>
<feature type="compositionally biased region" description="Basic and acidic residues" evidence="1">
    <location>
        <begin position="19"/>
        <end position="50"/>
    </location>
</feature>
<gene>
    <name evidence="2" type="ORF">ANE_LOCUS15449</name>
</gene>